<feature type="transmembrane region" description="Helical" evidence="7">
    <location>
        <begin position="21"/>
        <end position="44"/>
    </location>
</feature>
<dbReference type="PANTHER" id="PTHR30572">
    <property type="entry name" value="MEMBRANE COMPONENT OF TRANSPORTER-RELATED"/>
    <property type="match status" value="1"/>
</dbReference>
<feature type="transmembrane region" description="Helical" evidence="7">
    <location>
        <begin position="355"/>
        <end position="377"/>
    </location>
</feature>
<feature type="transmembrane region" description="Helical" evidence="7">
    <location>
        <begin position="769"/>
        <end position="793"/>
    </location>
</feature>
<feature type="transmembrane region" description="Helical" evidence="7">
    <location>
        <begin position="728"/>
        <end position="749"/>
    </location>
</feature>
<keyword evidence="11" id="KW-1185">Reference proteome</keyword>
<comment type="similarity">
    <text evidence="6">Belongs to the ABC-4 integral membrane protein family.</text>
</comment>
<feature type="transmembrane region" description="Helical" evidence="7">
    <location>
        <begin position="302"/>
        <end position="324"/>
    </location>
</feature>
<feature type="transmembrane region" description="Helical" evidence="7">
    <location>
        <begin position="446"/>
        <end position="468"/>
    </location>
</feature>
<dbReference type="RefSeq" id="WP_083344522.1">
    <property type="nucleotide sequence ID" value="NZ_LT629690.1"/>
</dbReference>
<organism evidence="10 11">
    <name type="scientific">Terriglobus roseus</name>
    <dbReference type="NCBI Taxonomy" id="392734"/>
    <lineage>
        <taxon>Bacteria</taxon>
        <taxon>Pseudomonadati</taxon>
        <taxon>Acidobacteriota</taxon>
        <taxon>Terriglobia</taxon>
        <taxon>Terriglobales</taxon>
        <taxon>Acidobacteriaceae</taxon>
        <taxon>Terriglobus</taxon>
    </lineage>
</organism>
<dbReference type="InterPro" id="IPR050250">
    <property type="entry name" value="Macrolide_Exporter_MacB"/>
</dbReference>
<keyword evidence="4 7" id="KW-1133">Transmembrane helix</keyword>
<feature type="domain" description="ABC3 transporter permease C-terminal" evidence="8">
    <location>
        <begin position="305"/>
        <end position="425"/>
    </location>
</feature>
<dbReference type="AlphaFoldDB" id="A0A1G7IEF6"/>
<keyword evidence="3 7" id="KW-0812">Transmembrane</keyword>
<evidence type="ECO:0000313" key="10">
    <source>
        <dbReference type="EMBL" id="SDF11140.1"/>
    </source>
</evidence>
<feature type="transmembrane region" description="Helical" evidence="7">
    <location>
        <begin position="397"/>
        <end position="420"/>
    </location>
</feature>
<dbReference type="GO" id="GO:0005886">
    <property type="term" value="C:plasma membrane"/>
    <property type="evidence" value="ECO:0007669"/>
    <property type="project" value="UniProtKB-SubCell"/>
</dbReference>
<sequence length="848" mass="91492">MAAFADDVRYGIRRLRRSPGFAATALLTLALGIGATTAIFTLIYQVILRSMPVEHPEQIYKVGKEIECCVDGGMQDDWRIFSTDLYRTFRDHVPGAQDMAAVQAGSTTVSAHRANETATQPVEIRMVSGNYFDVLRVHPFAGRLIHPDDDHEGAAPVAVLSYPVWQTKFHGDPSIVGQTLILTGHAITVVGITADGFFGDRNSADPVGVWIPVAQEAVFSVRALSKQPASHWMDLLVRVPDATKVPQIQNAMRGTLVQWLLANRDPQSRDTVEQIRKQTTELAPASGGVNDLRNDYEKSLTMLQMIAGFVLLIACANLANLMLVRGVARRQELSVRSALGASRNRLIREMLVESVLLAVTGGALGLMVAYVGVKGILALAMRGAEIVPVSASPSWPVLGFALVLSTLTGVLFGIAPALIASRTNPAEALRGANRATGHSGGLQKTLVILQAALSVALLSTAGLLIMSLNKLESQNFRFETKGRVIAFIDLAAAGYKYEQLDGLYRQIDQAFAGLPGLHDVSYATYGPMAFNNWGTGVAVEGGNPDDKLNASYSSVSPHFFDAVGQKLMLGRTFTEHDSVTTTHVAVVNQQFVKKMLKGAYPIGKRFGEDRRMTGEFQIVGVVDDSKYGNPSRETRPMFFTPMNQTSDYSGINAPATEIERATKGEQFKHFASNLIARYDGDPSIATATIRRILNQINPDIAVTRLTTYDDQVSNYFTQQKLVVRLTTIFGTLALLLASIGLYGVTAYGVERRIPEIGVRMALGADRSNVVRLILRGAAIQTAIGVAVGIPLALLAGHFLQSQLYEVKGINVSALLVACGVMIVSALVASAVPAAKAANVEPMTALRME</sequence>
<dbReference type="GO" id="GO:0022857">
    <property type="term" value="F:transmembrane transporter activity"/>
    <property type="evidence" value="ECO:0007669"/>
    <property type="project" value="TreeGrafter"/>
</dbReference>
<dbReference type="Pfam" id="PF02687">
    <property type="entry name" value="FtsX"/>
    <property type="match status" value="2"/>
</dbReference>
<dbReference type="Pfam" id="PF12704">
    <property type="entry name" value="MacB_PCD"/>
    <property type="match status" value="2"/>
</dbReference>
<reference evidence="10 11" key="1">
    <citation type="submission" date="2016-10" db="EMBL/GenBank/DDBJ databases">
        <authorList>
            <person name="de Groot N.N."/>
        </authorList>
    </citation>
    <scope>NUCLEOTIDE SEQUENCE [LARGE SCALE GENOMIC DNA]</scope>
    <source>
        <strain evidence="10 11">GAS232</strain>
    </source>
</reference>
<keyword evidence="5 7" id="KW-0472">Membrane</keyword>
<dbReference type="NCBIfam" id="TIGR03434">
    <property type="entry name" value="ADOP"/>
    <property type="match status" value="1"/>
</dbReference>
<name>A0A1G7IEF6_9BACT</name>
<dbReference type="InterPro" id="IPR017800">
    <property type="entry name" value="ADOP"/>
</dbReference>
<feature type="domain" description="MacB-like periplasmic core" evidence="9">
    <location>
        <begin position="23"/>
        <end position="253"/>
    </location>
</feature>
<dbReference type="InterPro" id="IPR003838">
    <property type="entry name" value="ABC3_permease_C"/>
</dbReference>
<keyword evidence="2" id="KW-1003">Cell membrane</keyword>
<dbReference type="InterPro" id="IPR025857">
    <property type="entry name" value="MacB_PCD"/>
</dbReference>
<evidence type="ECO:0000259" key="9">
    <source>
        <dbReference type="Pfam" id="PF12704"/>
    </source>
</evidence>
<evidence type="ECO:0000256" key="1">
    <source>
        <dbReference type="ARBA" id="ARBA00004651"/>
    </source>
</evidence>
<evidence type="ECO:0000313" key="11">
    <source>
        <dbReference type="Proteomes" id="UP000182427"/>
    </source>
</evidence>
<feature type="domain" description="ABC3 transporter permease C-terminal" evidence="8">
    <location>
        <begin position="728"/>
        <end position="841"/>
    </location>
</feature>
<evidence type="ECO:0000256" key="6">
    <source>
        <dbReference type="ARBA" id="ARBA00038076"/>
    </source>
</evidence>
<feature type="domain" description="MacB-like periplasmic core" evidence="9">
    <location>
        <begin position="526"/>
        <end position="647"/>
    </location>
</feature>
<protein>
    <submittedName>
        <fullName evidence="10">Duplicated orphan permease</fullName>
    </submittedName>
</protein>
<evidence type="ECO:0000256" key="5">
    <source>
        <dbReference type="ARBA" id="ARBA00023136"/>
    </source>
</evidence>
<accession>A0A1G7IEF6</accession>
<proteinExistence type="inferred from homology"/>
<gene>
    <name evidence="10" type="ORF">SAMN05444167_1422</name>
</gene>
<evidence type="ECO:0000256" key="3">
    <source>
        <dbReference type="ARBA" id="ARBA00022692"/>
    </source>
</evidence>
<dbReference type="PANTHER" id="PTHR30572:SF4">
    <property type="entry name" value="ABC TRANSPORTER PERMEASE YTRF"/>
    <property type="match status" value="1"/>
</dbReference>
<dbReference type="OrthoDB" id="8769057at2"/>
<dbReference type="Proteomes" id="UP000182427">
    <property type="component" value="Chromosome I"/>
</dbReference>
<evidence type="ECO:0000256" key="4">
    <source>
        <dbReference type="ARBA" id="ARBA00022989"/>
    </source>
</evidence>
<feature type="transmembrane region" description="Helical" evidence="7">
    <location>
        <begin position="813"/>
        <end position="837"/>
    </location>
</feature>
<dbReference type="EMBL" id="LT629690">
    <property type="protein sequence ID" value="SDF11140.1"/>
    <property type="molecule type" value="Genomic_DNA"/>
</dbReference>
<evidence type="ECO:0000259" key="8">
    <source>
        <dbReference type="Pfam" id="PF02687"/>
    </source>
</evidence>
<evidence type="ECO:0000256" key="7">
    <source>
        <dbReference type="SAM" id="Phobius"/>
    </source>
</evidence>
<evidence type="ECO:0000256" key="2">
    <source>
        <dbReference type="ARBA" id="ARBA00022475"/>
    </source>
</evidence>
<comment type="subcellular location">
    <subcellularLocation>
        <location evidence="1">Cell membrane</location>
        <topology evidence="1">Multi-pass membrane protein</topology>
    </subcellularLocation>
</comment>